<accession>A0A9D1F8Q0</accession>
<comment type="caution">
    <text evidence="1">The sequence shown here is derived from an EMBL/GenBank/DDBJ whole genome shotgun (WGS) entry which is preliminary data.</text>
</comment>
<evidence type="ECO:0000313" key="1">
    <source>
        <dbReference type="EMBL" id="HIS64445.1"/>
    </source>
</evidence>
<evidence type="ECO:0000313" key="2">
    <source>
        <dbReference type="Proteomes" id="UP000886741"/>
    </source>
</evidence>
<dbReference type="AlphaFoldDB" id="A0A9D1F8Q0"/>
<sequence>MFIIVHHDDADTCLSIHADANSRLAAQFGITGDSFPAVSVQETAPGVYTAVCPYLTEALRSGKYTEQQLLEQPLYPDQMVFLIGTFSMDRAEVEEGQCVASSNDGSVVMRMDSGKAQVVAETLTAVIFVMEHIAAAGHPLSTMGEAAKHFIANWESEQYRKSLAGKQ</sequence>
<dbReference type="EMBL" id="DVJJ01000057">
    <property type="protein sequence ID" value="HIS64445.1"/>
    <property type="molecule type" value="Genomic_DNA"/>
</dbReference>
<name>A0A9D1F8Q0_9FIRM</name>
<reference evidence="1" key="2">
    <citation type="journal article" date="2021" name="PeerJ">
        <title>Extensive microbial diversity within the chicken gut microbiome revealed by metagenomics and culture.</title>
        <authorList>
            <person name="Gilroy R."/>
            <person name="Ravi A."/>
            <person name="Getino M."/>
            <person name="Pursley I."/>
            <person name="Horton D.L."/>
            <person name="Alikhan N.F."/>
            <person name="Baker D."/>
            <person name="Gharbi K."/>
            <person name="Hall N."/>
            <person name="Watson M."/>
            <person name="Adriaenssens E.M."/>
            <person name="Foster-Nyarko E."/>
            <person name="Jarju S."/>
            <person name="Secka A."/>
            <person name="Antonio M."/>
            <person name="Oren A."/>
            <person name="Chaudhuri R.R."/>
            <person name="La Ragione R."/>
            <person name="Hildebrand F."/>
            <person name="Pallen M.J."/>
        </authorList>
    </citation>
    <scope>NUCLEOTIDE SEQUENCE</scope>
    <source>
        <strain evidence="1">ChiBcec16-1751</strain>
    </source>
</reference>
<protein>
    <submittedName>
        <fullName evidence="1">Uncharacterized protein</fullName>
    </submittedName>
</protein>
<organism evidence="1 2">
    <name type="scientific">Candidatus Avoscillospira avistercoris</name>
    <dbReference type="NCBI Taxonomy" id="2840707"/>
    <lineage>
        <taxon>Bacteria</taxon>
        <taxon>Bacillati</taxon>
        <taxon>Bacillota</taxon>
        <taxon>Clostridia</taxon>
        <taxon>Eubacteriales</taxon>
        <taxon>Oscillospiraceae</taxon>
        <taxon>Oscillospiraceae incertae sedis</taxon>
        <taxon>Candidatus Avoscillospira</taxon>
    </lineage>
</organism>
<proteinExistence type="predicted"/>
<reference evidence="1" key="1">
    <citation type="submission" date="2020-10" db="EMBL/GenBank/DDBJ databases">
        <authorList>
            <person name="Gilroy R."/>
        </authorList>
    </citation>
    <scope>NUCLEOTIDE SEQUENCE</scope>
    <source>
        <strain evidence="1">ChiBcec16-1751</strain>
    </source>
</reference>
<gene>
    <name evidence="1" type="ORF">IAA83_03615</name>
</gene>
<dbReference type="Proteomes" id="UP000886741">
    <property type="component" value="Unassembled WGS sequence"/>
</dbReference>